<dbReference type="AlphaFoldDB" id="A0ABD3RT28"/>
<comment type="caution">
    <text evidence="1">The sequence shown here is derived from an EMBL/GenBank/DDBJ whole genome shotgun (WGS) entry which is preliminary data.</text>
</comment>
<evidence type="ECO:0000313" key="2">
    <source>
        <dbReference type="Proteomes" id="UP001634393"/>
    </source>
</evidence>
<reference evidence="1 2" key="1">
    <citation type="submission" date="2024-12" db="EMBL/GenBank/DDBJ databases">
        <title>The unique morphological basis and parallel evolutionary history of personate flowers in Penstemon.</title>
        <authorList>
            <person name="Depatie T.H."/>
            <person name="Wessinger C.A."/>
        </authorList>
    </citation>
    <scope>NUCLEOTIDE SEQUENCE [LARGE SCALE GENOMIC DNA]</scope>
    <source>
        <strain evidence="1">WTNN_2</strain>
        <tissue evidence="1">Leaf</tissue>
    </source>
</reference>
<keyword evidence="2" id="KW-1185">Reference proteome</keyword>
<protein>
    <submittedName>
        <fullName evidence="1">Uncharacterized protein</fullName>
    </submittedName>
</protein>
<dbReference type="EMBL" id="JBJXBP010000008">
    <property type="protein sequence ID" value="KAL3814966.1"/>
    <property type="molecule type" value="Genomic_DNA"/>
</dbReference>
<organism evidence="1 2">
    <name type="scientific">Penstemon smallii</name>
    <dbReference type="NCBI Taxonomy" id="265156"/>
    <lineage>
        <taxon>Eukaryota</taxon>
        <taxon>Viridiplantae</taxon>
        <taxon>Streptophyta</taxon>
        <taxon>Embryophyta</taxon>
        <taxon>Tracheophyta</taxon>
        <taxon>Spermatophyta</taxon>
        <taxon>Magnoliopsida</taxon>
        <taxon>eudicotyledons</taxon>
        <taxon>Gunneridae</taxon>
        <taxon>Pentapetalae</taxon>
        <taxon>asterids</taxon>
        <taxon>lamiids</taxon>
        <taxon>Lamiales</taxon>
        <taxon>Plantaginaceae</taxon>
        <taxon>Cheloneae</taxon>
        <taxon>Penstemon</taxon>
    </lineage>
</organism>
<name>A0ABD3RT28_9LAMI</name>
<gene>
    <name evidence="1" type="ORF">ACJIZ3_016234</name>
</gene>
<sequence length="154" mass="17397">MISFTQERKWQFSRKGTSSLAAELKRLGRFCTFPSKIFFGLQQNDVLFSPPLGIGPMSRAISTMVPASQIFYVTKEDVKNSSPSSVNIPCDNQNDARTSSKSTVSRRLFEEGNMCIVENLDPCSIIFIFTSFKGISLRDYALYYTKYTVNKNTV</sequence>
<proteinExistence type="predicted"/>
<evidence type="ECO:0000313" key="1">
    <source>
        <dbReference type="EMBL" id="KAL3814966.1"/>
    </source>
</evidence>
<dbReference type="Proteomes" id="UP001634393">
    <property type="component" value="Unassembled WGS sequence"/>
</dbReference>
<accession>A0ABD3RT28</accession>